<evidence type="ECO:0000259" key="2">
    <source>
        <dbReference type="Pfam" id="PF20590"/>
    </source>
</evidence>
<dbReference type="Proteomes" id="UP000198725">
    <property type="component" value="Unassembled WGS sequence"/>
</dbReference>
<dbReference type="InterPro" id="IPR046741">
    <property type="entry name" value="DUF6791"/>
</dbReference>
<evidence type="ECO:0000313" key="3">
    <source>
        <dbReference type="EMBL" id="SFL12644.1"/>
    </source>
</evidence>
<protein>
    <submittedName>
        <fullName evidence="3">ThiF family protein</fullName>
    </submittedName>
</protein>
<dbReference type="InterPro" id="IPR000594">
    <property type="entry name" value="ThiF_NAD_FAD-bd"/>
</dbReference>
<dbReference type="Pfam" id="PF20590">
    <property type="entry name" value="DUF6791"/>
    <property type="match status" value="1"/>
</dbReference>
<evidence type="ECO:0000313" key="4">
    <source>
        <dbReference type="Proteomes" id="UP000198725"/>
    </source>
</evidence>
<dbReference type="CDD" id="cd01483">
    <property type="entry name" value="E1_enzyme_family"/>
    <property type="match status" value="1"/>
</dbReference>
<feature type="domain" description="THIF-type NAD/FAD binding fold" evidence="1">
    <location>
        <begin position="180"/>
        <end position="307"/>
    </location>
</feature>
<accession>A0A1I4F3Y7</accession>
<dbReference type="Pfam" id="PF00899">
    <property type="entry name" value="ThiF"/>
    <property type="match status" value="1"/>
</dbReference>
<keyword evidence="4" id="KW-1185">Reference proteome</keyword>
<feature type="domain" description="DUF6791" evidence="2">
    <location>
        <begin position="18"/>
        <end position="170"/>
    </location>
</feature>
<dbReference type="RefSeq" id="WP_092704891.1">
    <property type="nucleotide sequence ID" value="NZ_FOSR01000015.1"/>
</dbReference>
<reference evidence="4" key="1">
    <citation type="submission" date="2016-10" db="EMBL/GenBank/DDBJ databases">
        <authorList>
            <person name="Varghese N."/>
            <person name="Submissions S."/>
        </authorList>
    </citation>
    <scope>NUCLEOTIDE SEQUENCE [LARGE SCALE GENOMIC DNA]</scope>
    <source>
        <strain evidence="4">MO64</strain>
    </source>
</reference>
<organism evidence="3 4">
    <name type="scientific">Rhodanobacter glycinis</name>
    <dbReference type="NCBI Taxonomy" id="582702"/>
    <lineage>
        <taxon>Bacteria</taxon>
        <taxon>Pseudomonadati</taxon>
        <taxon>Pseudomonadota</taxon>
        <taxon>Gammaproteobacteria</taxon>
        <taxon>Lysobacterales</taxon>
        <taxon>Rhodanobacteraceae</taxon>
        <taxon>Rhodanobacter</taxon>
    </lineage>
</organism>
<proteinExistence type="predicted"/>
<evidence type="ECO:0000259" key="1">
    <source>
        <dbReference type="Pfam" id="PF00899"/>
    </source>
</evidence>
<dbReference type="GO" id="GO:0008641">
    <property type="term" value="F:ubiquitin-like modifier activating enzyme activity"/>
    <property type="evidence" value="ECO:0007669"/>
    <property type="project" value="InterPro"/>
</dbReference>
<dbReference type="GO" id="GO:0061504">
    <property type="term" value="P:cyclic threonylcarbamoyladenosine biosynthetic process"/>
    <property type="evidence" value="ECO:0007669"/>
    <property type="project" value="TreeGrafter"/>
</dbReference>
<dbReference type="InterPro" id="IPR045886">
    <property type="entry name" value="ThiF/MoeB/HesA"/>
</dbReference>
<dbReference type="PANTHER" id="PTHR43267:SF1">
    <property type="entry name" value="TRNA THREONYLCARBAMOYLADENOSINE DEHYDRATASE"/>
    <property type="match status" value="1"/>
</dbReference>
<dbReference type="Gene3D" id="3.40.50.720">
    <property type="entry name" value="NAD(P)-binding Rossmann-like Domain"/>
    <property type="match status" value="1"/>
</dbReference>
<name>A0A1I4F3Y7_9GAMM</name>
<dbReference type="SUPFAM" id="SSF69572">
    <property type="entry name" value="Activating enzymes of the ubiquitin-like proteins"/>
    <property type="match status" value="1"/>
</dbReference>
<dbReference type="EMBL" id="FOSR01000015">
    <property type="protein sequence ID" value="SFL12644.1"/>
    <property type="molecule type" value="Genomic_DNA"/>
</dbReference>
<dbReference type="GO" id="GO:0061503">
    <property type="term" value="F:tRNA threonylcarbamoyladenosine dehydratase"/>
    <property type="evidence" value="ECO:0007669"/>
    <property type="project" value="TreeGrafter"/>
</dbReference>
<gene>
    <name evidence="3" type="ORF">SAMN05192579_11586</name>
</gene>
<dbReference type="AlphaFoldDB" id="A0A1I4F3Y7"/>
<dbReference type="PANTHER" id="PTHR43267">
    <property type="entry name" value="TRNA THREONYLCARBAMOYLADENOSINE DEHYDRATASE"/>
    <property type="match status" value="1"/>
</dbReference>
<sequence>MACDFEFPELASRNPFVRDLHDLGYDADFIGGYFVLYGLPYLDQTGALKHGDLFSPVNLGADCVIEPPSNHQVWWRGGQPHAVGGCALGISPTAAAVQIVPDVVTDLAFSLKLLDNNHQKRNYVSFQEKIETYLDVIVQPAMAAYPIATPLRGIERRAAEQGSPLRFPDTSSANYGINDVADRLRGKKVAIVGLGGTGSCILDFIARTHLETITLFDDDKIHVHTLFRIPGVVGRSLIGRSKVEALAKHYDTWHAGITPVPERVTADNVECLRGLDFVFVSVDDGPSRRFLIDWLSSAGIPYVDCGMGLNRSFGSALNGVVRITGVDRGAYDRTVDTPYLPTVNPKDAEYRKQAQIIELNALNAALAVVRFKQHLGLYERTDEAAWYTFETASFEADAEGRNL</sequence>
<dbReference type="InterPro" id="IPR035985">
    <property type="entry name" value="Ubiquitin-activating_enz"/>
</dbReference>